<sequence>MADQSKTESPQIANETWNTKLYDDKFYNPDPEALAFFKLETGIENDEELKQHILTVQKGAFSVYSYPCIRIFEFMRLKLARLPAYDHVLTLGRERPDGIFLDLGCSFGNDSRKLVRDGYPVQNILAVDLRRELWNLGHELFRSTPHTFPVPFIKGDILDPSFITPTTLSLSLSPNNTCPDLSTLTSLNPLRGHLSAIYTGAFFHLFDFSQQLYIAQCLASLLSSEPGSIIIGVQGGMSEKGMWRPDGSEYAMCCHSVESWEELWRGVFRGGGEGIRVSARLREEIGGITFFDTWPLNTTKQYHVLEWAVIRV</sequence>
<evidence type="ECO:0000313" key="1">
    <source>
        <dbReference type="EMBL" id="KAI0087640.1"/>
    </source>
</evidence>
<comment type="caution">
    <text evidence="1">The sequence shown here is derived from an EMBL/GenBank/DDBJ whole genome shotgun (WGS) entry which is preliminary data.</text>
</comment>
<evidence type="ECO:0000313" key="2">
    <source>
        <dbReference type="Proteomes" id="UP001055072"/>
    </source>
</evidence>
<reference evidence="1" key="1">
    <citation type="journal article" date="2021" name="Environ. Microbiol.">
        <title>Gene family expansions and transcriptome signatures uncover fungal adaptations to wood decay.</title>
        <authorList>
            <person name="Hage H."/>
            <person name="Miyauchi S."/>
            <person name="Viragh M."/>
            <person name="Drula E."/>
            <person name="Min B."/>
            <person name="Chaduli D."/>
            <person name="Navarro D."/>
            <person name="Favel A."/>
            <person name="Norest M."/>
            <person name="Lesage-Meessen L."/>
            <person name="Balint B."/>
            <person name="Merenyi Z."/>
            <person name="de Eugenio L."/>
            <person name="Morin E."/>
            <person name="Martinez A.T."/>
            <person name="Baldrian P."/>
            <person name="Stursova M."/>
            <person name="Martinez M.J."/>
            <person name="Novotny C."/>
            <person name="Magnuson J.K."/>
            <person name="Spatafora J.W."/>
            <person name="Maurice S."/>
            <person name="Pangilinan J."/>
            <person name="Andreopoulos W."/>
            <person name="LaButti K."/>
            <person name="Hundley H."/>
            <person name="Na H."/>
            <person name="Kuo A."/>
            <person name="Barry K."/>
            <person name="Lipzen A."/>
            <person name="Henrissat B."/>
            <person name="Riley R."/>
            <person name="Ahrendt S."/>
            <person name="Nagy L.G."/>
            <person name="Grigoriev I.V."/>
            <person name="Martin F."/>
            <person name="Rosso M.N."/>
        </authorList>
    </citation>
    <scope>NUCLEOTIDE SEQUENCE</scope>
    <source>
        <strain evidence="1">CBS 384.51</strain>
    </source>
</reference>
<protein>
    <submittedName>
        <fullName evidence="1">Uncharacterized protein</fullName>
    </submittedName>
</protein>
<keyword evidence="2" id="KW-1185">Reference proteome</keyword>
<organism evidence="1 2">
    <name type="scientific">Irpex rosettiformis</name>
    <dbReference type="NCBI Taxonomy" id="378272"/>
    <lineage>
        <taxon>Eukaryota</taxon>
        <taxon>Fungi</taxon>
        <taxon>Dikarya</taxon>
        <taxon>Basidiomycota</taxon>
        <taxon>Agaricomycotina</taxon>
        <taxon>Agaricomycetes</taxon>
        <taxon>Polyporales</taxon>
        <taxon>Irpicaceae</taxon>
        <taxon>Irpex</taxon>
    </lineage>
</organism>
<dbReference type="EMBL" id="MU274917">
    <property type="protein sequence ID" value="KAI0087640.1"/>
    <property type="molecule type" value="Genomic_DNA"/>
</dbReference>
<accession>A0ACB8U0V8</accession>
<gene>
    <name evidence="1" type="ORF">BDY19DRAFT_892981</name>
</gene>
<proteinExistence type="predicted"/>
<dbReference type="Proteomes" id="UP001055072">
    <property type="component" value="Unassembled WGS sequence"/>
</dbReference>
<name>A0ACB8U0V8_9APHY</name>